<sequence>MQENTIVRQTMGLGQTDLLLNVLMCNVSISVHLSFRHTEQSVSIS</sequence>
<protein>
    <submittedName>
        <fullName evidence="1">Uncharacterized protein</fullName>
    </submittedName>
</protein>
<dbReference type="AlphaFoldDB" id="A0A0E9SEH4"/>
<name>A0A0E9SEH4_ANGAN</name>
<reference evidence="1" key="1">
    <citation type="submission" date="2014-11" db="EMBL/GenBank/DDBJ databases">
        <authorList>
            <person name="Amaro Gonzalez C."/>
        </authorList>
    </citation>
    <scope>NUCLEOTIDE SEQUENCE</scope>
</reference>
<organism evidence="1">
    <name type="scientific">Anguilla anguilla</name>
    <name type="common">European freshwater eel</name>
    <name type="synonym">Muraena anguilla</name>
    <dbReference type="NCBI Taxonomy" id="7936"/>
    <lineage>
        <taxon>Eukaryota</taxon>
        <taxon>Metazoa</taxon>
        <taxon>Chordata</taxon>
        <taxon>Craniata</taxon>
        <taxon>Vertebrata</taxon>
        <taxon>Euteleostomi</taxon>
        <taxon>Actinopterygii</taxon>
        <taxon>Neopterygii</taxon>
        <taxon>Teleostei</taxon>
        <taxon>Anguilliformes</taxon>
        <taxon>Anguillidae</taxon>
        <taxon>Anguilla</taxon>
    </lineage>
</organism>
<reference evidence="1" key="2">
    <citation type="journal article" date="2015" name="Fish Shellfish Immunol.">
        <title>Early steps in the European eel (Anguilla anguilla)-Vibrio vulnificus interaction in the gills: Role of the RtxA13 toxin.</title>
        <authorList>
            <person name="Callol A."/>
            <person name="Pajuelo D."/>
            <person name="Ebbesson L."/>
            <person name="Teles M."/>
            <person name="MacKenzie S."/>
            <person name="Amaro C."/>
        </authorList>
    </citation>
    <scope>NUCLEOTIDE SEQUENCE</scope>
</reference>
<evidence type="ECO:0000313" key="1">
    <source>
        <dbReference type="EMBL" id="JAH39701.1"/>
    </source>
</evidence>
<proteinExistence type="predicted"/>
<accession>A0A0E9SEH4</accession>
<dbReference type="EMBL" id="GBXM01068876">
    <property type="protein sequence ID" value="JAH39701.1"/>
    <property type="molecule type" value="Transcribed_RNA"/>
</dbReference>